<protein>
    <recommendedName>
        <fullName evidence="3">C3H1-type domain-containing protein</fullName>
    </recommendedName>
</protein>
<dbReference type="EMBL" id="JAPMOS010000001">
    <property type="protein sequence ID" value="KAJ4462997.1"/>
    <property type="molecule type" value="Genomic_DNA"/>
</dbReference>
<proteinExistence type="predicted"/>
<accession>A0ABQ8UWP1</accession>
<keyword evidence="1" id="KW-0863">Zinc-finger</keyword>
<sequence>MASPPNHLHRNPSHQNLHPYKNPLRRHGPPPRPEDFPPSPQPPLPAQAAQALPTPPQTPQPTTASPRQLLAKPRKKASPAKAGIPPRTPSPTPVRTPTLARATPAASPRLLRSAMSPATRAVIAKWQAKNKSPRGAFPSTRARQPVGSAHAWYAPRKTTLVVGAARGPKKRGAILIALQAATAHCLSYCCHGTCTRKACPYLHNQQWVALCPVMLNKGKCDRPGCRLSHTPDWSKLPVCKDFLQGICPRSRCPFLHVAVDPKAKFCVDFLSGHCPRGDKCSQKHSFPRGLEPTPPPASTEASPAPALSESPSPPSTPPQQPLPTDRLMDEDDVMDAEDEDEGEEADADAMAARRRRHAAPDSPLPGTLVLPPLDQAFSIASFPATPVATPPSRQPPAGRGFVLGLTPTAVKFLAEQRSE</sequence>
<evidence type="ECO:0000256" key="2">
    <source>
        <dbReference type="SAM" id="MobiDB-lite"/>
    </source>
</evidence>
<feature type="region of interest" description="Disordered" evidence="2">
    <location>
        <begin position="1"/>
        <end position="116"/>
    </location>
</feature>
<feature type="zinc finger region" description="C3H1-type" evidence="1">
    <location>
        <begin position="179"/>
        <end position="206"/>
    </location>
</feature>
<feature type="zinc finger region" description="C3H1-type" evidence="1">
    <location>
        <begin position="260"/>
        <end position="287"/>
    </location>
</feature>
<feature type="zinc finger region" description="C3H1-type" evidence="1">
    <location>
        <begin position="233"/>
        <end position="259"/>
    </location>
</feature>
<keyword evidence="1" id="KW-0479">Metal-binding</keyword>
<dbReference type="PANTHER" id="PTHR46156">
    <property type="entry name" value="CCCH ZINGC FINGER"/>
    <property type="match status" value="1"/>
</dbReference>
<keyword evidence="1" id="KW-0862">Zinc</keyword>
<feature type="compositionally biased region" description="Low complexity" evidence="2">
    <location>
        <begin position="298"/>
        <end position="310"/>
    </location>
</feature>
<name>A0ABQ8UWP1_9EUKA</name>
<gene>
    <name evidence="4" type="ORF">PAPYR_233</name>
</gene>
<feature type="domain" description="C3H1-type" evidence="3">
    <location>
        <begin position="233"/>
        <end position="259"/>
    </location>
</feature>
<feature type="compositionally biased region" description="Pro residues" evidence="2">
    <location>
        <begin position="311"/>
        <end position="321"/>
    </location>
</feature>
<evidence type="ECO:0000259" key="3">
    <source>
        <dbReference type="PROSITE" id="PS50103"/>
    </source>
</evidence>
<feature type="compositionally biased region" description="Acidic residues" evidence="2">
    <location>
        <begin position="328"/>
        <end position="347"/>
    </location>
</feature>
<evidence type="ECO:0000313" key="5">
    <source>
        <dbReference type="Proteomes" id="UP001141327"/>
    </source>
</evidence>
<comment type="caution">
    <text evidence="4">The sequence shown here is derived from an EMBL/GenBank/DDBJ whole genome shotgun (WGS) entry which is preliminary data.</text>
</comment>
<dbReference type="SMART" id="SM00356">
    <property type="entry name" value="ZnF_C3H1"/>
    <property type="match status" value="2"/>
</dbReference>
<feature type="compositionally biased region" description="Low complexity" evidence="2">
    <location>
        <begin position="95"/>
        <end position="112"/>
    </location>
</feature>
<evidence type="ECO:0000313" key="4">
    <source>
        <dbReference type="EMBL" id="KAJ4462997.1"/>
    </source>
</evidence>
<dbReference type="PANTHER" id="PTHR46156:SF1">
    <property type="entry name" value="ZINC FINGER CCCH DOMAIN-CONTAINING PROTEIN 3"/>
    <property type="match status" value="1"/>
</dbReference>
<dbReference type="Gene3D" id="4.10.1000.10">
    <property type="entry name" value="Zinc finger, CCCH-type"/>
    <property type="match status" value="1"/>
</dbReference>
<dbReference type="InterPro" id="IPR000571">
    <property type="entry name" value="Znf_CCCH"/>
</dbReference>
<feature type="region of interest" description="Disordered" evidence="2">
    <location>
        <begin position="278"/>
        <end position="370"/>
    </location>
</feature>
<evidence type="ECO:0000256" key="1">
    <source>
        <dbReference type="PROSITE-ProRule" id="PRU00723"/>
    </source>
</evidence>
<feature type="domain" description="C3H1-type" evidence="3">
    <location>
        <begin position="260"/>
        <end position="287"/>
    </location>
</feature>
<dbReference type="PROSITE" id="PS50103">
    <property type="entry name" value="ZF_C3H1"/>
    <property type="match status" value="3"/>
</dbReference>
<organism evidence="4 5">
    <name type="scientific">Paratrimastix pyriformis</name>
    <dbReference type="NCBI Taxonomy" id="342808"/>
    <lineage>
        <taxon>Eukaryota</taxon>
        <taxon>Metamonada</taxon>
        <taxon>Preaxostyla</taxon>
        <taxon>Paratrimastigidae</taxon>
        <taxon>Paratrimastix</taxon>
    </lineage>
</organism>
<feature type="domain" description="C3H1-type" evidence="3">
    <location>
        <begin position="179"/>
        <end position="206"/>
    </location>
</feature>
<dbReference type="Pfam" id="PF00642">
    <property type="entry name" value="zf-CCCH"/>
    <property type="match status" value="1"/>
</dbReference>
<feature type="compositionally biased region" description="Pro residues" evidence="2">
    <location>
        <begin position="36"/>
        <end position="45"/>
    </location>
</feature>
<dbReference type="Proteomes" id="UP001141327">
    <property type="component" value="Unassembled WGS sequence"/>
</dbReference>
<reference evidence="4" key="1">
    <citation type="journal article" date="2022" name="bioRxiv">
        <title>Genomics of Preaxostyla Flagellates Illuminates Evolutionary Transitions and the Path Towards Mitochondrial Loss.</title>
        <authorList>
            <person name="Novak L.V.F."/>
            <person name="Treitli S.C."/>
            <person name="Pyrih J."/>
            <person name="Halakuc P."/>
            <person name="Pipaliya S.V."/>
            <person name="Vacek V."/>
            <person name="Brzon O."/>
            <person name="Soukal P."/>
            <person name="Eme L."/>
            <person name="Dacks J.B."/>
            <person name="Karnkowska A."/>
            <person name="Elias M."/>
            <person name="Hampl V."/>
        </authorList>
    </citation>
    <scope>NUCLEOTIDE SEQUENCE</scope>
    <source>
        <strain evidence="4">RCP-MX</strain>
    </source>
</reference>
<keyword evidence="5" id="KW-1185">Reference proteome</keyword>